<gene>
    <name evidence="2" type="ORF">SK128_007867</name>
</gene>
<evidence type="ECO:0000313" key="3">
    <source>
        <dbReference type="Proteomes" id="UP001381693"/>
    </source>
</evidence>
<keyword evidence="3" id="KW-1185">Reference proteome</keyword>
<feature type="region of interest" description="Disordered" evidence="1">
    <location>
        <begin position="54"/>
        <end position="77"/>
    </location>
</feature>
<evidence type="ECO:0000256" key="1">
    <source>
        <dbReference type="SAM" id="MobiDB-lite"/>
    </source>
</evidence>
<evidence type="ECO:0000313" key="2">
    <source>
        <dbReference type="EMBL" id="KAK7077050.1"/>
    </source>
</evidence>
<name>A0AAN9A9I6_HALRR</name>
<sequence length="175" mass="20073">MVISLGDKIRNLDREMKENEILREELRLLEEANKAQGQERKELEKRIKKLEGEKSELETRISKQENKNKQPNDNLNELDSDQCVLLMEYIIEDALPESRGAEDTRRNYPKGDYALMLDIQIAGRKLFMIFSNAREFSAQYTNSALCLKSPKVLLPSIKSICPSQPYILGSSSVHG</sequence>
<proteinExistence type="predicted"/>
<protein>
    <submittedName>
        <fullName evidence="2">Uncharacterized protein</fullName>
    </submittedName>
</protein>
<dbReference type="AlphaFoldDB" id="A0AAN9A9I6"/>
<reference evidence="2 3" key="1">
    <citation type="submission" date="2023-11" db="EMBL/GenBank/DDBJ databases">
        <title>Halocaridina rubra genome assembly.</title>
        <authorList>
            <person name="Smith C."/>
        </authorList>
    </citation>
    <scope>NUCLEOTIDE SEQUENCE [LARGE SCALE GENOMIC DNA]</scope>
    <source>
        <strain evidence="2">EP-1</strain>
        <tissue evidence="2">Whole</tissue>
    </source>
</reference>
<dbReference type="Proteomes" id="UP001381693">
    <property type="component" value="Unassembled WGS sequence"/>
</dbReference>
<feature type="compositionally biased region" description="Basic and acidic residues" evidence="1">
    <location>
        <begin position="54"/>
        <end position="70"/>
    </location>
</feature>
<organism evidence="2 3">
    <name type="scientific">Halocaridina rubra</name>
    <name type="common">Hawaiian red shrimp</name>
    <dbReference type="NCBI Taxonomy" id="373956"/>
    <lineage>
        <taxon>Eukaryota</taxon>
        <taxon>Metazoa</taxon>
        <taxon>Ecdysozoa</taxon>
        <taxon>Arthropoda</taxon>
        <taxon>Crustacea</taxon>
        <taxon>Multicrustacea</taxon>
        <taxon>Malacostraca</taxon>
        <taxon>Eumalacostraca</taxon>
        <taxon>Eucarida</taxon>
        <taxon>Decapoda</taxon>
        <taxon>Pleocyemata</taxon>
        <taxon>Caridea</taxon>
        <taxon>Atyoidea</taxon>
        <taxon>Atyidae</taxon>
        <taxon>Halocaridina</taxon>
    </lineage>
</organism>
<accession>A0AAN9A9I6</accession>
<dbReference type="EMBL" id="JAXCGZ010009482">
    <property type="protein sequence ID" value="KAK7077050.1"/>
    <property type="molecule type" value="Genomic_DNA"/>
</dbReference>
<comment type="caution">
    <text evidence="2">The sequence shown here is derived from an EMBL/GenBank/DDBJ whole genome shotgun (WGS) entry which is preliminary data.</text>
</comment>